<reference evidence="2 3" key="1">
    <citation type="submission" date="2020-08" db="EMBL/GenBank/DDBJ databases">
        <title>Genomic Encyclopedia of Type Strains, Phase IV (KMG-IV): sequencing the most valuable type-strain genomes for metagenomic binning, comparative biology and taxonomic classification.</title>
        <authorList>
            <person name="Goeker M."/>
        </authorList>
    </citation>
    <scope>NUCLEOTIDE SEQUENCE [LARGE SCALE GENOMIC DNA]</scope>
    <source>
        <strain evidence="2 3">DSM 101064</strain>
    </source>
</reference>
<name>A0A7W9BNF3_9RHOB</name>
<protein>
    <recommendedName>
        <fullName evidence="1">Polysaccharide pyruvyl transferase domain-containing protein</fullName>
    </recommendedName>
</protein>
<dbReference type="Proteomes" id="UP000535415">
    <property type="component" value="Unassembled WGS sequence"/>
</dbReference>
<evidence type="ECO:0000313" key="3">
    <source>
        <dbReference type="Proteomes" id="UP000535415"/>
    </source>
</evidence>
<dbReference type="AlphaFoldDB" id="A0A7W9BNF3"/>
<dbReference type="Pfam" id="PF04230">
    <property type="entry name" value="PS_pyruv_trans"/>
    <property type="match status" value="1"/>
</dbReference>
<feature type="domain" description="Polysaccharide pyruvyl transferase" evidence="1">
    <location>
        <begin position="12"/>
        <end position="293"/>
    </location>
</feature>
<accession>A0A7W9BNF3</accession>
<organism evidence="2 3">
    <name type="scientific">Yoonia ponticola</name>
    <dbReference type="NCBI Taxonomy" id="1524255"/>
    <lineage>
        <taxon>Bacteria</taxon>
        <taxon>Pseudomonadati</taxon>
        <taxon>Pseudomonadota</taxon>
        <taxon>Alphaproteobacteria</taxon>
        <taxon>Rhodobacterales</taxon>
        <taxon>Paracoccaceae</taxon>
        <taxon>Yoonia</taxon>
    </lineage>
</organism>
<keyword evidence="3" id="KW-1185">Reference proteome</keyword>
<proteinExistence type="predicted"/>
<comment type="caution">
    <text evidence="2">The sequence shown here is derived from an EMBL/GenBank/DDBJ whole genome shotgun (WGS) entry which is preliminary data.</text>
</comment>
<sequence>MYYLIGGAGVPNFGDELIVRQWLDFLAGKIDEKIVVSGMRKKALINIFQEKYPYVHYSSALYSYQSKLPSGFWTSLKAGLNFFNDGIELEEGEKDRLLSSKVFHLHGGGYINKLWPNNAFYIGLGAALKEKTGCRVVGTGLGLMPSPKLDESVPAVYKEALMAFDAIEVRDYPSFEYIQKASNGQANVILGLDDIFLMQPSLQAGPKTIHIIIHSQSWADAAVSNLDFDYINSFERKIFWQCHYKDVDRYNELEKKIPNLQRLDVSELTHEPLPMGPEDFMITSRFHPHMQAARSGLRGQYIAPFGYSTTKHFSVLALGSRFSPLPESHADGSYRMYLEDHGRTIKKQEFWWEKVGNYL</sequence>
<dbReference type="InterPro" id="IPR007345">
    <property type="entry name" value="Polysacch_pyruvyl_Trfase"/>
</dbReference>
<dbReference type="EMBL" id="JACIJM010000012">
    <property type="protein sequence ID" value="MBB5723601.1"/>
    <property type="molecule type" value="Genomic_DNA"/>
</dbReference>
<evidence type="ECO:0000259" key="1">
    <source>
        <dbReference type="Pfam" id="PF04230"/>
    </source>
</evidence>
<evidence type="ECO:0000313" key="2">
    <source>
        <dbReference type="EMBL" id="MBB5723601.1"/>
    </source>
</evidence>
<dbReference type="RefSeq" id="WP_183530656.1">
    <property type="nucleotide sequence ID" value="NZ_JACIJM010000012.1"/>
</dbReference>
<gene>
    <name evidence="2" type="ORF">FHS72_003246</name>
</gene>